<protein>
    <submittedName>
        <fullName evidence="2">Uncharacterized protein</fullName>
    </submittedName>
</protein>
<organism evidence="2">
    <name type="scientific">Ignisphaera aggregans</name>
    <dbReference type="NCBI Taxonomy" id="334771"/>
    <lineage>
        <taxon>Archaea</taxon>
        <taxon>Thermoproteota</taxon>
        <taxon>Thermoprotei</taxon>
        <taxon>Desulfurococcales</taxon>
        <taxon>Desulfurococcaceae</taxon>
        <taxon>Ignisphaera</taxon>
    </lineage>
</organism>
<name>A0A7C4FI59_9CREN</name>
<gene>
    <name evidence="2" type="ORF">ENV14_07295</name>
</gene>
<sequence>MIKIFTSWNTPSLSKTLKYASEMTTLTLLSSAGTSSTSASGSTPNPLAMPRSVAEKKEPVSTKNSPL</sequence>
<evidence type="ECO:0000313" key="2">
    <source>
        <dbReference type="EMBL" id="HGI88170.1"/>
    </source>
</evidence>
<proteinExistence type="predicted"/>
<feature type="region of interest" description="Disordered" evidence="1">
    <location>
        <begin position="31"/>
        <end position="67"/>
    </location>
</feature>
<dbReference type="EMBL" id="DTFF01000063">
    <property type="protein sequence ID" value="HGI88170.1"/>
    <property type="molecule type" value="Genomic_DNA"/>
</dbReference>
<comment type="caution">
    <text evidence="2">The sequence shown here is derived from an EMBL/GenBank/DDBJ whole genome shotgun (WGS) entry which is preliminary data.</text>
</comment>
<dbReference type="AlphaFoldDB" id="A0A7C4FI59"/>
<feature type="compositionally biased region" description="Low complexity" evidence="1">
    <location>
        <begin position="31"/>
        <end position="43"/>
    </location>
</feature>
<reference evidence="2" key="1">
    <citation type="journal article" date="2020" name="mSystems">
        <title>Genome- and Community-Level Interaction Insights into Carbon Utilization and Element Cycling Functions of Hydrothermarchaeota in Hydrothermal Sediment.</title>
        <authorList>
            <person name="Zhou Z."/>
            <person name="Liu Y."/>
            <person name="Xu W."/>
            <person name="Pan J."/>
            <person name="Luo Z.H."/>
            <person name="Li M."/>
        </authorList>
    </citation>
    <scope>NUCLEOTIDE SEQUENCE [LARGE SCALE GENOMIC DNA]</scope>
    <source>
        <strain evidence="2">SpSt-732</strain>
    </source>
</reference>
<accession>A0A7C4FI59</accession>
<evidence type="ECO:0000256" key="1">
    <source>
        <dbReference type="SAM" id="MobiDB-lite"/>
    </source>
</evidence>